<evidence type="ECO:0000256" key="3">
    <source>
        <dbReference type="ARBA" id="ARBA00022840"/>
    </source>
</evidence>
<dbReference type="PANTHER" id="PTHR43309">
    <property type="entry name" value="5-OXOPROLINASE SUBUNIT C"/>
    <property type="match status" value="1"/>
</dbReference>
<dbReference type="AlphaFoldDB" id="A0A562NUH0"/>
<dbReference type="RefSeq" id="WP_145396902.1">
    <property type="nucleotide sequence ID" value="NZ_VLKU01000003.1"/>
</dbReference>
<evidence type="ECO:0000313" key="5">
    <source>
        <dbReference type="EMBL" id="TWI35842.1"/>
    </source>
</evidence>
<dbReference type="GO" id="GO:0016787">
    <property type="term" value="F:hydrolase activity"/>
    <property type="evidence" value="ECO:0007669"/>
    <property type="project" value="UniProtKB-KW"/>
</dbReference>
<dbReference type="SUPFAM" id="SSF50891">
    <property type="entry name" value="Cyclophilin-like"/>
    <property type="match status" value="1"/>
</dbReference>
<protein>
    <submittedName>
        <fullName evidence="5">Allophanate hydrolase</fullName>
    </submittedName>
</protein>
<dbReference type="PANTHER" id="PTHR43309:SF3">
    <property type="entry name" value="5-OXOPROLINASE SUBUNIT C"/>
    <property type="match status" value="1"/>
</dbReference>
<keyword evidence="2 5" id="KW-0378">Hydrolase</keyword>
<evidence type="ECO:0000256" key="1">
    <source>
        <dbReference type="ARBA" id="ARBA00022741"/>
    </source>
</evidence>
<dbReference type="Pfam" id="PF02626">
    <property type="entry name" value="CT_A_B"/>
    <property type="match status" value="1"/>
</dbReference>
<keyword evidence="3" id="KW-0067">ATP-binding</keyword>
<comment type="caution">
    <text evidence="5">The sequence shown here is derived from an EMBL/GenBank/DDBJ whole genome shotgun (WGS) entry which is preliminary data.</text>
</comment>
<dbReference type="InterPro" id="IPR003778">
    <property type="entry name" value="CT_A_B"/>
</dbReference>
<organism evidence="5 6">
    <name type="scientific">Paracoccus sulfuroxidans</name>
    <dbReference type="NCBI Taxonomy" id="384678"/>
    <lineage>
        <taxon>Bacteria</taxon>
        <taxon>Pseudomonadati</taxon>
        <taxon>Pseudomonadota</taxon>
        <taxon>Alphaproteobacteria</taxon>
        <taxon>Rhodobacterales</taxon>
        <taxon>Paracoccaceae</taxon>
        <taxon>Paracoccus</taxon>
    </lineage>
</organism>
<dbReference type="GO" id="GO:0005524">
    <property type="term" value="F:ATP binding"/>
    <property type="evidence" value="ECO:0007669"/>
    <property type="project" value="UniProtKB-KW"/>
</dbReference>
<dbReference type="EMBL" id="VLKU01000003">
    <property type="protein sequence ID" value="TWI35842.1"/>
    <property type="molecule type" value="Genomic_DNA"/>
</dbReference>
<keyword evidence="6" id="KW-1185">Reference proteome</keyword>
<feature type="domain" description="Carboxyltransferase" evidence="4">
    <location>
        <begin position="27"/>
        <end position="299"/>
    </location>
</feature>
<dbReference type="SMART" id="SM00797">
    <property type="entry name" value="AHS2"/>
    <property type="match status" value="1"/>
</dbReference>
<dbReference type="Proteomes" id="UP000316225">
    <property type="component" value="Unassembled WGS sequence"/>
</dbReference>
<dbReference type="OrthoDB" id="9768696at2"/>
<evidence type="ECO:0000256" key="2">
    <source>
        <dbReference type="ARBA" id="ARBA00022801"/>
    </source>
</evidence>
<gene>
    <name evidence="5" type="ORF">IQ24_01200</name>
</gene>
<dbReference type="InterPro" id="IPR029000">
    <property type="entry name" value="Cyclophilin-like_dom_sf"/>
</dbReference>
<dbReference type="Gene3D" id="2.40.100.10">
    <property type="entry name" value="Cyclophilin-like"/>
    <property type="match status" value="1"/>
</dbReference>
<reference evidence="5 6" key="1">
    <citation type="journal article" date="2015" name="Stand. Genomic Sci.">
        <title>Genomic Encyclopedia of Bacterial and Archaeal Type Strains, Phase III: the genomes of soil and plant-associated and newly described type strains.</title>
        <authorList>
            <person name="Whitman W.B."/>
            <person name="Woyke T."/>
            <person name="Klenk H.P."/>
            <person name="Zhou Y."/>
            <person name="Lilburn T.G."/>
            <person name="Beck B.J."/>
            <person name="De Vos P."/>
            <person name="Vandamme P."/>
            <person name="Eisen J.A."/>
            <person name="Garrity G."/>
            <person name="Hugenholtz P."/>
            <person name="Kyrpides N.C."/>
        </authorList>
    </citation>
    <scope>NUCLEOTIDE SEQUENCE [LARGE SCALE GENOMIC DNA]</scope>
    <source>
        <strain evidence="5 6">CGMCC 1.5364</strain>
    </source>
</reference>
<proteinExistence type="predicted"/>
<name>A0A562NUH0_9RHOB</name>
<sequence length="316" mass="33223">MTATILSIRAAGPLVTIQDGGRRGLMRFGVPHSGPMDRLAFAAANRALGNTPDAPVIEVSLAGLSLSCEEGEVGIAIAGGGFIVDHAGHKGGSWQVLTLRAGQVLRIRPGFRGSWCYLALAGALEAQEWLGSASTHTMSGLGGGALVPGQMLTVRDARRVAAQDLPCPLIARPRPVVHVTKGPQDRYFSAAAWQEFIQGDWRLTPSGDRMGVRLSGPLLVPQGPLDMPSEPVVRGSVQVAGDGVATVLLADHQTTGGYPRIATVLDCDLDGLAQLRPRDRLRFIPVTGPEAVAMARSRAGVIARFLEGIDRLASPD</sequence>
<dbReference type="InterPro" id="IPR052708">
    <property type="entry name" value="PxpC"/>
</dbReference>
<evidence type="ECO:0000259" key="4">
    <source>
        <dbReference type="SMART" id="SM00797"/>
    </source>
</evidence>
<keyword evidence="1" id="KW-0547">Nucleotide-binding</keyword>
<evidence type="ECO:0000313" key="6">
    <source>
        <dbReference type="Proteomes" id="UP000316225"/>
    </source>
</evidence>
<accession>A0A562NUH0</accession>